<proteinExistence type="predicted"/>
<evidence type="ECO:0008006" key="5">
    <source>
        <dbReference type="Google" id="ProtNLM"/>
    </source>
</evidence>
<feature type="compositionally biased region" description="Pro residues" evidence="1">
    <location>
        <begin position="205"/>
        <end position="222"/>
    </location>
</feature>
<feature type="transmembrane region" description="Helical" evidence="2">
    <location>
        <begin position="21"/>
        <end position="44"/>
    </location>
</feature>
<gene>
    <name evidence="3" type="ORF">ACFO4E_24035</name>
</gene>
<dbReference type="EMBL" id="JBHSFQ010000030">
    <property type="protein sequence ID" value="MFC4564941.1"/>
    <property type="molecule type" value="Genomic_DNA"/>
</dbReference>
<evidence type="ECO:0000256" key="1">
    <source>
        <dbReference type="SAM" id="MobiDB-lite"/>
    </source>
</evidence>
<keyword evidence="4" id="KW-1185">Reference proteome</keyword>
<comment type="caution">
    <text evidence="3">The sequence shown here is derived from an EMBL/GenBank/DDBJ whole genome shotgun (WGS) entry which is preliminary data.</text>
</comment>
<keyword evidence="2" id="KW-0812">Transmembrane</keyword>
<feature type="transmembrane region" description="Helical" evidence="2">
    <location>
        <begin position="152"/>
        <end position="185"/>
    </location>
</feature>
<evidence type="ECO:0000313" key="4">
    <source>
        <dbReference type="Proteomes" id="UP001595923"/>
    </source>
</evidence>
<keyword evidence="2" id="KW-1133">Transmembrane helix</keyword>
<accession>A0ABV9E1F0</accession>
<sequence>MHPAQPDPAEVRPRRHWYWTGGAIALVGLVGGLTLLATGIYSAATATETVAEFPAGRTTAFHADRANTDSDEWTLHADREVSFSDIERSCTASGPEGAVAFRDPGYSSSTTVNGDTTVLGAVIDITASGEYTIMCGPEAAGAYSVGYGPHGLGVAFGFAGAVGGFVLLAVLGPLIGLTVIVTTAVRRGGHRRTLMAERHAAGPWPAAPWPPPRSGQGPPPRP</sequence>
<dbReference type="Proteomes" id="UP001595923">
    <property type="component" value="Unassembled WGS sequence"/>
</dbReference>
<dbReference type="RefSeq" id="WP_378578512.1">
    <property type="nucleotide sequence ID" value="NZ_JBHSFQ010000030.1"/>
</dbReference>
<protein>
    <recommendedName>
        <fullName evidence="5">Serine/arginine repetitive matrix protein 2</fullName>
    </recommendedName>
</protein>
<organism evidence="3 4">
    <name type="scientific">Nocardiopsis mangrovi</name>
    <dbReference type="NCBI Taxonomy" id="1179818"/>
    <lineage>
        <taxon>Bacteria</taxon>
        <taxon>Bacillati</taxon>
        <taxon>Actinomycetota</taxon>
        <taxon>Actinomycetes</taxon>
        <taxon>Streptosporangiales</taxon>
        <taxon>Nocardiopsidaceae</taxon>
        <taxon>Nocardiopsis</taxon>
    </lineage>
</organism>
<evidence type="ECO:0000256" key="2">
    <source>
        <dbReference type="SAM" id="Phobius"/>
    </source>
</evidence>
<feature type="region of interest" description="Disordered" evidence="1">
    <location>
        <begin position="199"/>
        <end position="222"/>
    </location>
</feature>
<keyword evidence="2" id="KW-0472">Membrane</keyword>
<reference evidence="4" key="1">
    <citation type="journal article" date="2019" name="Int. J. Syst. Evol. Microbiol.">
        <title>The Global Catalogue of Microorganisms (GCM) 10K type strain sequencing project: providing services to taxonomists for standard genome sequencing and annotation.</title>
        <authorList>
            <consortium name="The Broad Institute Genomics Platform"/>
            <consortium name="The Broad Institute Genome Sequencing Center for Infectious Disease"/>
            <person name="Wu L."/>
            <person name="Ma J."/>
        </authorList>
    </citation>
    <scope>NUCLEOTIDE SEQUENCE [LARGE SCALE GENOMIC DNA]</scope>
    <source>
        <strain evidence="4">XZYJ18</strain>
    </source>
</reference>
<evidence type="ECO:0000313" key="3">
    <source>
        <dbReference type="EMBL" id="MFC4564941.1"/>
    </source>
</evidence>
<name>A0ABV9E1F0_9ACTN</name>